<reference evidence="4" key="3">
    <citation type="submission" date="2025-09" db="UniProtKB">
        <authorList>
            <consortium name="Ensembl"/>
        </authorList>
    </citation>
    <scope>IDENTIFICATION</scope>
</reference>
<keyword evidence="1" id="KW-0732">Signal</keyword>
<dbReference type="SMART" id="SM00409">
    <property type="entry name" value="IG"/>
    <property type="match status" value="2"/>
</dbReference>
<dbReference type="GeneTree" id="ENSGT00940000163711"/>
<feature type="domain" description="Immunoglobulin" evidence="3">
    <location>
        <begin position="31"/>
        <end position="111"/>
    </location>
</feature>
<dbReference type="GO" id="GO:0004888">
    <property type="term" value="F:transmembrane signaling receptor activity"/>
    <property type="evidence" value="ECO:0007669"/>
    <property type="project" value="TreeGrafter"/>
</dbReference>
<dbReference type="InterPro" id="IPR050488">
    <property type="entry name" value="Ig_Fc_receptor"/>
</dbReference>
<keyword evidence="5" id="KW-1185">Reference proteome</keyword>
<dbReference type="GO" id="GO:0006955">
    <property type="term" value="P:immune response"/>
    <property type="evidence" value="ECO:0007669"/>
    <property type="project" value="TreeGrafter"/>
</dbReference>
<dbReference type="GO" id="GO:0009897">
    <property type="term" value="C:external side of plasma membrane"/>
    <property type="evidence" value="ECO:0007669"/>
    <property type="project" value="TreeGrafter"/>
</dbReference>
<dbReference type="SUPFAM" id="SSF48726">
    <property type="entry name" value="Immunoglobulin"/>
    <property type="match status" value="2"/>
</dbReference>
<dbReference type="InterPro" id="IPR036179">
    <property type="entry name" value="Ig-like_dom_sf"/>
</dbReference>
<dbReference type="Gene3D" id="2.60.40.10">
    <property type="entry name" value="Immunoglobulins"/>
    <property type="match status" value="2"/>
</dbReference>
<dbReference type="GO" id="GO:0007166">
    <property type="term" value="P:cell surface receptor signaling pathway"/>
    <property type="evidence" value="ECO:0007669"/>
    <property type="project" value="TreeGrafter"/>
</dbReference>
<reference evidence="4" key="2">
    <citation type="submission" date="2025-08" db="UniProtKB">
        <authorList>
            <consortium name="Ensembl"/>
        </authorList>
    </citation>
    <scope>IDENTIFICATION</scope>
</reference>
<dbReference type="AlphaFoldDB" id="A0AAX7SE54"/>
<reference evidence="4" key="1">
    <citation type="submission" date="2018-05" db="EMBL/GenBank/DDBJ databases">
        <authorList>
            <person name="Datahose"/>
        </authorList>
    </citation>
    <scope>NUCLEOTIDE SEQUENCE</scope>
</reference>
<dbReference type="InterPro" id="IPR013783">
    <property type="entry name" value="Ig-like_fold"/>
</dbReference>
<dbReference type="PANTHER" id="PTHR11481">
    <property type="entry name" value="IMMUNOGLOBULIN FC RECEPTOR"/>
    <property type="match status" value="1"/>
</dbReference>
<evidence type="ECO:0000313" key="5">
    <source>
        <dbReference type="Proteomes" id="UP000265100"/>
    </source>
</evidence>
<feature type="domain" description="Immunoglobulin" evidence="3">
    <location>
        <begin position="118"/>
        <end position="197"/>
    </location>
</feature>
<name>A0AAX7SE54_ASTCA</name>
<accession>A0AAX7SE54</accession>
<proteinExistence type="predicted"/>
<dbReference type="PANTHER" id="PTHR11481:SF64">
    <property type="entry name" value="FC RECEPTOR-LIKE PROTEIN 4"/>
    <property type="match status" value="1"/>
</dbReference>
<dbReference type="Pfam" id="PF13895">
    <property type="entry name" value="Ig_2"/>
    <property type="match status" value="1"/>
</dbReference>
<dbReference type="InterPro" id="IPR003599">
    <property type="entry name" value="Ig_sub"/>
</dbReference>
<evidence type="ECO:0000313" key="4">
    <source>
        <dbReference type="Ensembl" id="ENSACLP00000042672.1"/>
    </source>
</evidence>
<evidence type="ECO:0000256" key="2">
    <source>
        <dbReference type="ARBA" id="ARBA00023157"/>
    </source>
</evidence>
<sequence>MNKVFVKMTTESVSGCSRNKKNRAAMLSIHPDRSQFFWYETITLSCEGTDNSGNWTLKRNTSKTAESCISGWGVSNQTSCTIVDTYASDTGTYWCESDRGECSEAINITVTYGVILESPVLPVTEDETVTLFCYYKYDEESRATSNFSANFYKDGHLISTQPAGNLTFSAVSLSDEGFYKCEHPTKGQSAQSWMAVKGKGGFRQQDICFRRNVVDVIHKIHPVCPLTYSLCSKSNALTNFTYKLVTED</sequence>
<keyword evidence="2" id="KW-1015">Disulfide bond</keyword>
<organism evidence="4 5">
    <name type="scientific">Astatotilapia calliptera</name>
    <name type="common">Eastern happy</name>
    <name type="synonym">Chromis callipterus</name>
    <dbReference type="NCBI Taxonomy" id="8154"/>
    <lineage>
        <taxon>Eukaryota</taxon>
        <taxon>Metazoa</taxon>
        <taxon>Chordata</taxon>
        <taxon>Craniata</taxon>
        <taxon>Vertebrata</taxon>
        <taxon>Euteleostomi</taxon>
        <taxon>Actinopterygii</taxon>
        <taxon>Neopterygii</taxon>
        <taxon>Teleostei</taxon>
        <taxon>Neoteleostei</taxon>
        <taxon>Acanthomorphata</taxon>
        <taxon>Ovalentaria</taxon>
        <taxon>Cichlomorphae</taxon>
        <taxon>Cichliformes</taxon>
        <taxon>Cichlidae</taxon>
        <taxon>African cichlids</taxon>
        <taxon>Pseudocrenilabrinae</taxon>
        <taxon>Haplochromini</taxon>
        <taxon>Astatotilapia</taxon>
    </lineage>
</organism>
<dbReference type="Ensembl" id="ENSACLT00000052298.1">
    <property type="protein sequence ID" value="ENSACLP00000042672.1"/>
    <property type="gene ID" value="ENSACLG00000038129.1"/>
</dbReference>
<dbReference type="Proteomes" id="UP000265100">
    <property type="component" value="Chromosome 3"/>
</dbReference>
<evidence type="ECO:0000259" key="3">
    <source>
        <dbReference type="SMART" id="SM00409"/>
    </source>
</evidence>
<protein>
    <recommendedName>
        <fullName evidence="3">Immunoglobulin domain-containing protein</fullName>
    </recommendedName>
</protein>
<evidence type="ECO:0000256" key="1">
    <source>
        <dbReference type="ARBA" id="ARBA00022729"/>
    </source>
</evidence>